<organism evidence="1 2">
    <name type="scientific">Ciona intestinalis</name>
    <name type="common">Transparent sea squirt</name>
    <name type="synonym">Ascidia intestinalis</name>
    <dbReference type="NCBI Taxonomy" id="7719"/>
    <lineage>
        <taxon>Eukaryota</taxon>
        <taxon>Metazoa</taxon>
        <taxon>Chordata</taxon>
        <taxon>Tunicata</taxon>
        <taxon>Ascidiacea</taxon>
        <taxon>Phlebobranchia</taxon>
        <taxon>Cionidae</taxon>
        <taxon>Ciona</taxon>
    </lineage>
</organism>
<evidence type="ECO:0000313" key="1">
    <source>
        <dbReference type="Ensembl" id="ENSCINP00000035576.1"/>
    </source>
</evidence>
<dbReference type="AlphaFoldDB" id="H2Y0Z2"/>
<reference evidence="2" key="1">
    <citation type="journal article" date="2002" name="Science">
        <title>The draft genome of Ciona intestinalis: insights into chordate and vertebrate origins.</title>
        <authorList>
            <person name="Dehal P."/>
            <person name="Satou Y."/>
            <person name="Campbell R.K."/>
            <person name="Chapman J."/>
            <person name="Degnan B."/>
            <person name="De Tomaso A."/>
            <person name="Davidson B."/>
            <person name="Di Gregorio A."/>
            <person name="Gelpke M."/>
            <person name="Goodstein D.M."/>
            <person name="Harafuji N."/>
            <person name="Hastings K.E."/>
            <person name="Ho I."/>
            <person name="Hotta K."/>
            <person name="Huang W."/>
            <person name="Kawashima T."/>
            <person name="Lemaire P."/>
            <person name="Martinez D."/>
            <person name="Meinertzhagen I.A."/>
            <person name="Necula S."/>
            <person name="Nonaka M."/>
            <person name="Putnam N."/>
            <person name="Rash S."/>
            <person name="Saiga H."/>
            <person name="Satake M."/>
            <person name="Terry A."/>
            <person name="Yamada L."/>
            <person name="Wang H.G."/>
            <person name="Awazu S."/>
            <person name="Azumi K."/>
            <person name="Boore J."/>
            <person name="Branno M."/>
            <person name="Chin-Bow S."/>
            <person name="DeSantis R."/>
            <person name="Doyle S."/>
            <person name="Francino P."/>
            <person name="Keys D.N."/>
            <person name="Haga S."/>
            <person name="Hayashi H."/>
            <person name="Hino K."/>
            <person name="Imai K.S."/>
            <person name="Inaba K."/>
            <person name="Kano S."/>
            <person name="Kobayashi K."/>
            <person name="Kobayashi M."/>
            <person name="Lee B.I."/>
            <person name="Makabe K.W."/>
            <person name="Manohar C."/>
            <person name="Matassi G."/>
            <person name="Medina M."/>
            <person name="Mochizuki Y."/>
            <person name="Mount S."/>
            <person name="Morishita T."/>
            <person name="Miura S."/>
            <person name="Nakayama A."/>
            <person name="Nishizaka S."/>
            <person name="Nomoto H."/>
            <person name="Ohta F."/>
            <person name="Oishi K."/>
            <person name="Rigoutsos I."/>
            <person name="Sano M."/>
            <person name="Sasaki A."/>
            <person name="Sasakura Y."/>
            <person name="Shoguchi E."/>
            <person name="Shin-i T."/>
            <person name="Spagnuolo A."/>
            <person name="Stainier D."/>
            <person name="Suzuki M.M."/>
            <person name="Tassy O."/>
            <person name="Takatori N."/>
            <person name="Tokuoka M."/>
            <person name="Yagi K."/>
            <person name="Yoshizaki F."/>
            <person name="Wada S."/>
            <person name="Zhang C."/>
            <person name="Hyatt P.D."/>
            <person name="Larimer F."/>
            <person name="Detter C."/>
            <person name="Doggett N."/>
            <person name="Glavina T."/>
            <person name="Hawkins T."/>
            <person name="Richardson P."/>
            <person name="Lucas S."/>
            <person name="Kohara Y."/>
            <person name="Levine M."/>
            <person name="Satoh N."/>
            <person name="Rokhsar D.S."/>
        </authorList>
    </citation>
    <scope>NUCLEOTIDE SEQUENCE [LARGE SCALE GENOMIC DNA]</scope>
</reference>
<sequence length="48" mass="5875">NTIRIFRYFALKVSRLPPSHYRTTLRHKYVLKTRVLTLLKPKFWSTVK</sequence>
<reference evidence="1" key="4">
    <citation type="submission" date="2025-09" db="UniProtKB">
        <authorList>
            <consortium name="Ensembl"/>
        </authorList>
    </citation>
    <scope>IDENTIFICATION</scope>
</reference>
<evidence type="ECO:0000313" key="2">
    <source>
        <dbReference type="Proteomes" id="UP000008144"/>
    </source>
</evidence>
<dbReference type="InParanoid" id="H2Y0Z2"/>
<dbReference type="EMBL" id="EAAA01000802">
    <property type="status" value="NOT_ANNOTATED_CDS"/>
    <property type="molecule type" value="Genomic_DNA"/>
</dbReference>
<reference evidence="1" key="2">
    <citation type="journal article" date="2008" name="Genome Biol.">
        <title>Improved genome assembly and evidence-based global gene model set for the chordate Ciona intestinalis: new insight into intron and operon populations.</title>
        <authorList>
            <person name="Satou Y."/>
            <person name="Mineta K."/>
            <person name="Ogasawara M."/>
            <person name="Sasakura Y."/>
            <person name="Shoguchi E."/>
            <person name="Ueno K."/>
            <person name="Yamada L."/>
            <person name="Matsumoto J."/>
            <person name="Wasserscheid J."/>
            <person name="Dewar K."/>
            <person name="Wiley G.B."/>
            <person name="Macmil S.L."/>
            <person name="Roe B.A."/>
            <person name="Zeller R.W."/>
            <person name="Hastings K.E."/>
            <person name="Lemaire P."/>
            <person name="Lindquist E."/>
            <person name="Endo T."/>
            <person name="Hotta K."/>
            <person name="Inaba K."/>
        </authorList>
    </citation>
    <scope>NUCLEOTIDE SEQUENCE [LARGE SCALE GENOMIC DNA]</scope>
    <source>
        <strain evidence="1">wild type</strain>
    </source>
</reference>
<proteinExistence type="predicted"/>
<dbReference type="Proteomes" id="UP000008144">
    <property type="component" value="Chromosome 11"/>
</dbReference>
<accession>H2Y0Z2</accession>
<reference evidence="1" key="3">
    <citation type="submission" date="2025-08" db="UniProtKB">
        <authorList>
            <consortium name="Ensembl"/>
        </authorList>
    </citation>
    <scope>IDENTIFICATION</scope>
</reference>
<keyword evidence="2" id="KW-1185">Reference proteome</keyword>
<protein>
    <submittedName>
        <fullName evidence="1">Uncharacterized protein</fullName>
    </submittedName>
</protein>
<name>H2Y0Z2_CIOIN</name>
<dbReference type="HOGENOM" id="CLU_3162275_0_0_1"/>
<dbReference type="Ensembl" id="ENSCINT00000035043.1">
    <property type="protein sequence ID" value="ENSCINP00000035576.1"/>
    <property type="gene ID" value="ENSCING00000018178.1"/>
</dbReference>